<name>A0A7S1IH58_9EUGL</name>
<dbReference type="AlphaFoldDB" id="A0A7S1IH58"/>
<protein>
    <submittedName>
        <fullName evidence="2">Uncharacterized protein</fullName>
    </submittedName>
</protein>
<organism evidence="2">
    <name type="scientific">Eutreptiella gymnastica</name>
    <dbReference type="NCBI Taxonomy" id="73025"/>
    <lineage>
        <taxon>Eukaryota</taxon>
        <taxon>Discoba</taxon>
        <taxon>Euglenozoa</taxon>
        <taxon>Euglenida</taxon>
        <taxon>Spirocuta</taxon>
        <taxon>Euglenophyceae</taxon>
        <taxon>Eutreptiales</taxon>
        <taxon>Eutreptiaceae</taxon>
        <taxon>Eutreptiella</taxon>
    </lineage>
</organism>
<gene>
    <name evidence="2" type="ORF">EGYM00392_LOCUS23080</name>
</gene>
<reference evidence="2" key="1">
    <citation type="submission" date="2021-01" db="EMBL/GenBank/DDBJ databases">
        <authorList>
            <person name="Corre E."/>
            <person name="Pelletier E."/>
            <person name="Niang G."/>
            <person name="Scheremetjew M."/>
            <person name="Finn R."/>
            <person name="Kale V."/>
            <person name="Holt S."/>
            <person name="Cochrane G."/>
            <person name="Meng A."/>
            <person name="Brown T."/>
            <person name="Cohen L."/>
        </authorList>
    </citation>
    <scope>NUCLEOTIDE SEQUENCE</scope>
    <source>
        <strain evidence="2">NIES-381</strain>
    </source>
</reference>
<dbReference type="EMBL" id="HBGA01062216">
    <property type="protein sequence ID" value="CAD9011979.1"/>
    <property type="molecule type" value="Transcribed_RNA"/>
</dbReference>
<sequence>MMSGFLPMGFPAAMPAFPQFTQPHPFMTASPFDMTRQGMPFTMPGTYMSPMYNFGPNTIDSVALEGQFDTPRKSRKFVKLSNCVSEEGLARLKKVEAKTEVQEVAAQKTNEDVEQLKADVRGLQMGADILNQHITAINHHIASLEYSLQEAMGLLHPKEGARVLGTGTKKKSRSKSKPAGGDLAPRKVHKKRSASAY</sequence>
<evidence type="ECO:0000313" key="2">
    <source>
        <dbReference type="EMBL" id="CAD9011979.1"/>
    </source>
</evidence>
<accession>A0A7S1IH58</accession>
<proteinExistence type="predicted"/>
<feature type="region of interest" description="Disordered" evidence="1">
    <location>
        <begin position="163"/>
        <end position="197"/>
    </location>
</feature>
<feature type="compositionally biased region" description="Basic residues" evidence="1">
    <location>
        <begin position="186"/>
        <end position="197"/>
    </location>
</feature>
<evidence type="ECO:0000256" key="1">
    <source>
        <dbReference type="SAM" id="MobiDB-lite"/>
    </source>
</evidence>